<dbReference type="EMBL" id="BSFN01000029">
    <property type="protein sequence ID" value="GLK91924.1"/>
    <property type="molecule type" value="Genomic_DNA"/>
</dbReference>
<evidence type="ECO:0000313" key="3">
    <source>
        <dbReference type="Proteomes" id="UP001143328"/>
    </source>
</evidence>
<keyword evidence="1" id="KW-1133">Transmembrane helix</keyword>
<feature type="transmembrane region" description="Helical" evidence="1">
    <location>
        <begin position="73"/>
        <end position="91"/>
    </location>
</feature>
<dbReference type="RefSeq" id="WP_271198191.1">
    <property type="nucleotide sequence ID" value="NZ_BSFN01000029.1"/>
</dbReference>
<feature type="transmembrane region" description="Helical" evidence="1">
    <location>
        <begin position="47"/>
        <end position="66"/>
    </location>
</feature>
<evidence type="ECO:0000256" key="1">
    <source>
        <dbReference type="SAM" id="Phobius"/>
    </source>
</evidence>
<gene>
    <name evidence="2" type="ORF">GCM10017655_49880</name>
</gene>
<keyword evidence="1" id="KW-0812">Transmembrane</keyword>
<reference evidence="2" key="2">
    <citation type="submission" date="2023-01" db="EMBL/GenBank/DDBJ databases">
        <authorList>
            <person name="Sun Q."/>
            <person name="Evtushenko L."/>
        </authorList>
    </citation>
    <scope>NUCLEOTIDE SEQUENCE</scope>
    <source>
        <strain evidence="2">VKM B-2935</strain>
    </source>
</reference>
<proteinExistence type="predicted"/>
<comment type="caution">
    <text evidence="2">The sequence shown here is derived from an EMBL/GenBank/DDBJ whole genome shotgun (WGS) entry which is preliminary data.</text>
</comment>
<dbReference type="Pfam" id="PF14248">
    <property type="entry name" value="DUF4345"/>
    <property type="match status" value="1"/>
</dbReference>
<evidence type="ECO:0008006" key="4">
    <source>
        <dbReference type="Google" id="ProtNLM"/>
    </source>
</evidence>
<name>A0A9W6KD95_9PSED</name>
<keyword evidence="3" id="KW-1185">Reference proteome</keyword>
<organism evidence="2 3">
    <name type="scientific">Pseudomonas turukhanskensis</name>
    <dbReference type="NCBI Taxonomy" id="1806536"/>
    <lineage>
        <taxon>Bacteria</taxon>
        <taxon>Pseudomonadati</taxon>
        <taxon>Pseudomonadota</taxon>
        <taxon>Gammaproteobacteria</taxon>
        <taxon>Pseudomonadales</taxon>
        <taxon>Pseudomonadaceae</taxon>
        <taxon>Pseudomonas</taxon>
    </lineage>
</organism>
<dbReference type="Proteomes" id="UP001143328">
    <property type="component" value="Unassembled WGS sequence"/>
</dbReference>
<sequence>MLFARLFLLLQALVLGGFGVAYFTYPQEMAALTGMILMQGSAVVDVRAYYGALQLGLAVFLLSSAVRPAFIRPALSLLTLLFAALALGRTGGLYLDGTVGQTFNLYAMAYEATSAVLSYIGFRRLPG</sequence>
<evidence type="ECO:0000313" key="2">
    <source>
        <dbReference type="EMBL" id="GLK91924.1"/>
    </source>
</evidence>
<keyword evidence="1" id="KW-0472">Membrane</keyword>
<feature type="transmembrane region" description="Helical" evidence="1">
    <location>
        <begin position="103"/>
        <end position="122"/>
    </location>
</feature>
<dbReference type="AlphaFoldDB" id="A0A9W6KD95"/>
<reference evidence="2" key="1">
    <citation type="journal article" date="2014" name="Int. J. Syst. Evol. Microbiol.">
        <title>Complete genome sequence of Corynebacterium casei LMG S-19264T (=DSM 44701T), isolated from a smear-ripened cheese.</title>
        <authorList>
            <consortium name="US DOE Joint Genome Institute (JGI-PGF)"/>
            <person name="Walter F."/>
            <person name="Albersmeier A."/>
            <person name="Kalinowski J."/>
            <person name="Ruckert C."/>
        </authorList>
    </citation>
    <scope>NUCLEOTIDE SEQUENCE</scope>
    <source>
        <strain evidence="2">VKM B-2935</strain>
    </source>
</reference>
<dbReference type="InterPro" id="IPR025597">
    <property type="entry name" value="DUF4345"/>
</dbReference>
<protein>
    <recommendedName>
        <fullName evidence="4">DUF4345 domain-containing protein</fullName>
    </recommendedName>
</protein>
<accession>A0A9W6KD95</accession>